<dbReference type="Proteomes" id="UP001489004">
    <property type="component" value="Unassembled WGS sequence"/>
</dbReference>
<keyword evidence="3" id="KW-1185">Reference proteome</keyword>
<comment type="caution">
    <text evidence="2">The sequence shown here is derived from an EMBL/GenBank/DDBJ whole genome shotgun (WGS) entry which is preliminary data.</text>
</comment>
<dbReference type="EMBL" id="JALJOR010000001">
    <property type="protein sequence ID" value="KAK9829959.1"/>
    <property type="molecule type" value="Genomic_DNA"/>
</dbReference>
<evidence type="ECO:0000313" key="2">
    <source>
        <dbReference type="EMBL" id="KAK9829959.1"/>
    </source>
</evidence>
<feature type="region of interest" description="Disordered" evidence="1">
    <location>
        <begin position="19"/>
        <end position="94"/>
    </location>
</feature>
<accession>A0AAW1R8J3</accession>
<protein>
    <submittedName>
        <fullName evidence="2">Uncharacterized protein</fullName>
    </submittedName>
</protein>
<name>A0AAW1R8J3_9CHLO</name>
<gene>
    <name evidence="2" type="ORF">WJX72_008871</name>
</gene>
<evidence type="ECO:0000313" key="3">
    <source>
        <dbReference type="Proteomes" id="UP001489004"/>
    </source>
</evidence>
<feature type="compositionally biased region" description="Polar residues" evidence="1">
    <location>
        <begin position="22"/>
        <end position="35"/>
    </location>
</feature>
<proteinExistence type="predicted"/>
<evidence type="ECO:0000256" key="1">
    <source>
        <dbReference type="SAM" id="MobiDB-lite"/>
    </source>
</evidence>
<dbReference type="AlphaFoldDB" id="A0AAW1R8J3"/>
<sequence length="122" mass="13555">MRRRLQIFQYLWRHCSKPRTKQPASSCKASQSTQDHAAHRAQMGELYSQGCGKQPMSMPTPWQPELAPQSSNPWPMHQGGHQPPPPPQLAGSSIEPSETCRIRCQCGLPGLRGTATNLYSSC</sequence>
<reference evidence="2 3" key="1">
    <citation type="journal article" date="2024" name="Nat. Commun.">
        <title>Phylogenomics reveals the evolutionary origins of lichenization in chlorophyte algae.</title>
        <authorList>
            <person name="Puginier C."/>
            <person name="Libourel C."/>
            <person name="Otte J."/>
            <person name="Skaloud P."/>
            <person name="Haon M."/>
            <person name="Grisel S."/>
            <person name="Petersen M."/>
            <person name="Berrin J.G."/>
            <person name="Delaux P.M."/>
            <person name="Dal Grande F."/>
            <person name="Keller J."/>
        </authorList>
    </citation>
    <scope>NUCLEOTIDE SEQUENCE [LARGE SCALE GENOMIC DNA]</scope>
    <source>
        <strain evidence="2 3">SAG 2043</strain>
    </source>
</reference>
<organism evidence="2 3">
    <name type="scientific">[Myrmecia] bisecta</name>
    <dbReference type="NCBI Taxonomy" id="41462"/>
    <lineage>
        <taxon>Eukaryota</taxon>
        <taxon>Viridiplantae</taxon>
        <taxon>Chlorophyta</taxon>
        <taxon>core chlorophytes</taxon>
        <taxon>Trebouxiophyceae</taxon>
        <taxon>Trebouxiales</taxon>
        <taxon>Trebouxiaceae</taxon>
        <taxon>Myrmecia</taxon>
    </lineage>
</organism>